<name>A0A0S7BTC6_9CHLR</name>
<dbReference type="EMBL" id="DF968181">
    <property type="protein sequence ID" value="GAP41118.1"/>
    <property type="molecule type" value="Genomic_DNA"/>
</dbReference>
<sequence>MDKKIVVAGHVCVDLTPVFDHAPVEQLTDILVPGKLIHMNGITFAGGGVVTNTGLALKKLGANVALMGKIGYDALGDILLSIFNQYNAGKHMLRVPGSTTSYTVAIAVPGIDRIFLHDPAANDTFGYEDLNFEEIADASIFHFGYPAIMRKMYEHNGEELIRIFKRVHSMGVATSLDMVAIDPSSEAAKVDWTAIIQKVIPYVDFFVPSVEELCFMIDRPRYEQWEKRAAGKEITSTINLEEIRPLAEKLMAWGAKVVLIKCGKPGLFLKTAELEKILQIQGMLMDHPADWANLDVFEKSYVPEKVLSGTGAGDTCIAAFLLAILRGYSWKRCLQFAAGTGASCVEAYDSLSGLRSFETLSQKIDAGWKKVE</sequence>
<dbReference type="STRING" id="1678840.ATC1_131100"/>
<evidence type="ECO:0000256" key="1">
    <source>
        <dbReference type="ARBA" id="ARBA00010688"/>
    </source>
</evidence>
<protein>
    <submittedName>
        <fullName evidence="5">Sugar/nucleoside kinase, ribokinase family</fullName>
    </submittedName>
</protein>
<keyword evidence="2" id="KW-0808">Transferase</keyword>
<feature type="domain" description="Carbohydrate kinase PfkB" evidence="4">
    <location>
        <begin position="5"/>
        <end position="348"/>
    </location>
</feature>
<dbReference type="GO" id="GO:0016301">
    <property type="term" value="F:kinase activity"/>
    <property type="evidence" value="ECO:0007669"/>
    <property type="project" value="UniProtKB-KW"/>
</dbReference>
<organism evidence="5">
    <name type="scientific">Flexilinea flocculi</name>
    <dbReference type="NCBI Taxonomy" id="1678840"/>
    <lineage>
        <taxon>Bacteria</taxon>
        <taxon>Bacillati</taxon>
        <taxon>Chloroflexota</taxon>
        <taxon>Anaerolineae</taxon>
        <taxon>Anaerolineales</taxon>
        <taxon>Anaerolineaceae</taxon>
        <taxon>Flexilinea</taxon>
    </lineage>
</organism>
<dbReference type="InterPro" id="IPR029056">
    <property type="entry name" value="Ribokinase-like"/>
</dbReference>
<dbReference type="OrthoDB" id="9813569at2"/>
<dbReference type="Gene3D" id="3.40.1190.20">
    <property type="match status" value="1"/>
</dbReference>
<dbReference type="InterPro" id="IPR011611">
    <property type="entry name" value="PfkB_dom"/>
</dbReference>
<evidence type="ECO:0000256" key="3">
    <source>
        <dbReference type="ARBA" id="ARBA00022777"/>
    </source>
</evidence>
<keyword evidence="3 5" id="KW-0418">Kinase</keyword>
<proteinExistence type="inferred from homology"/>
<evidence type="ECO:0000259" key="4">
    <source>
        <dbReference type="Pfam" id="PF00294"/>
    </source>
</evidence>
<keyword evidence="6" id="KW-1185">Reference proteome</keyword>
<evidence type="ECO:0000313" key="5">
    <source>
        <dbReference type="EMBL" id="GAP41118.1"/>
    </source>
</evidence>
<dbReference type="PANTHER" id="PTHR43085">
    <property type="entry name" value="HEXOKINASE FAMILY MEMBER"/>
    <property type="match status" value="1"/>
</dbReference>
<dbReference type="SUPFAM" id="SSF53613">
    <property type="entry name" value="Ribokinase-like"/>
    <property type="match status" value="1"/>
</dbReference>
<dbReference type="PANTHER" id="PTHR43085:SF57">
    <property type="entry name" value="CARBOHYDRATE KINASE PFKB DOMAIN-CONTAINING PROTEIN"/>
    <property type="match status" value="1"/>
</dbReference>
<evidence type="ECO:0000256" key="2">
    <source>
        <dbReference type="ARBA" id="ARBA00022679"/>
    </source>
</evidence>
<accession>A0A0S7BTC6</accession>
<reference evidence="5" key="1">
    <citation type="journal article" date="2015" name="Genome Announc.">
        <title>Draft Genome Sequence of Anaerolineae Strain TC1, a Novel Isolate from a Methanogenic Wastewater Treatment System.</title>
        <authorList>
            <person name="Matsuura N."/>
            <person name="Tourlousse D.M."/>
            <person name="Sun L."/>
            <person name="Toyonaga M."/>
            <person name="Kuroda K."/>
            <person name="Ohashi A."/>
            <person name="Cruz R."/>
            <person name="Yamaguchi T."/>
            <person name="Sekiguchi Y."/>
        </authorList>
    </citation>
    <scope>NUCLEOTIDE SEQUENCE [LARGE SCALE GENOMIC DNA]</scope>
    <source>
        <strain evidence="5">TC1</strain>
    </source>
</reference>
<dbReference type="Pfam" id="PF00294">
    <property type="entry name" value="PfkB"/>
    <property type="match status" value="1"/>
</dbReference>
<evidence type="ECO:0000313" key="6">
    <source>
        <dbReference type="Proteomes" id="UP000053370"/>
    </source>
</evidence>
<dbReference type="Proteomes" id="UP000053370">
    <property type="component" value="Unassembled WGS sequence"/>
</dbReference>
<comment type="similarity">
    <text evidence="1">Belongs to the carbohydrate kinase PfkB family.</text>
</comment>
<gene>
    <name evidence="5" type="ORF">ATC1_131100</name>
</gene>
<dbReference type="InterPro" id="IPR050306">
    <property type="entry name" value="PfkB_Carbo_kinase"/>
</dbReference>
<dbReference type="RefSeq" id="WP_062281692.1">
    <property type="nucleotide sequence ID" value="NZ_DF968181.1"/>
</dbReference>
<dbReference type="AlphaFoldDB" id="A0A0S7BTC6"/>